<reference evidence="2" key="1">
    <citation type="submission" date="2022-08" db="EMBL/GenBank/DDBJ databases">
        <authorList>
            <person name="Gutierrez-Valencia J."/>
        </authorList>
    </citation>
    <scope>NUCLEOTIDE SEQUENCE</scope>
</reference>
<evidence type="ECO:0000313" key="2">
    <source>
        <dbReference type="EMBL" id="CAI0545501.1"/>
    </source>
</evidence>
<name>A0AAV0QKC2_9ROSI</name>
<accession>A0AAV0QKC2</accession>
<proteinExistence type="predicted"/>
<comment type="caution">
    <text evidence="2">The sequence shown here is derived from an EMBL/GenBank/DDBJ whole genome shotgun (WGS) entry which is preliminary data.</text>
</comment>
<feature type="region of interest" description="Disordered" evidence="1">
    <location>
        <begin position="80"/>
        <end position="108"/>
    </location>
</feature>
<feature type="compositionally biased region" description="Basic and acidic residues" evidence="1">
    <location>
        <begin position="182"/>
        <end position="198"/>
    </location>
</feature>
<evidence type="ECO:0000256" key="1">
    <source>
        <dbReference type="SAM" id="MobiDB-lite"/>
    </source>
</evidence>
<protein>
    <submittedName>
        <fullName evidence="2">Uncharacterized protein</fullName>
    </submittedName>
</protein>
<dbReference type="Proteomes" id="UP001154282">
    <property type="component" value="Unassembled WGS sequence"/>
</dbReference>
<organism evidence="2 3">
    <name type="scientific">Linum tenue</name>
    <dbReference type="NCBI Taxonomy" id="586396"/>
    <lineage>
        <taxon>Eukaryota</taxon>
        <taxon>Viridiplantae</taxon>
        <taxon>Streptophyta</taxon>
        <taxon>Embryophyta</taxon>
        <taxon>Tracheophyta</taxon>
        <taxon>Spermatophyta</taxon>
        <taxon>Magnoliopsida</taxon>
        <taxon>eudicotyledons</taxon>
        <taxon>Gunneridae</taxon>
        <taxon>Pentapetalae</taxon>
        <taxon>rosids</taxon>
        <taxon>fabids</taxon>
        <taxon>Malpighiales</taxon>
        <taxon>Linaceae</taxon>
        <taxon>Linum</taxon>
    </lineage>
</organism>
<keyword evidence="3" id="KW-1185">Reference proteome</keyword>
<feature type="region of interest" description="Disordered" evidence="1">
    <location>
        <begin position="176"/>
        <end position="200"/>
    </location>
</feature>
<dbReference type="EMBL" id="CAMGYJ010000009">
    <property type="protein sequence ID" value="CAI0545501.1"/>
    <property type="molecule type" value="Genomic_DNA"/>
</dbReference>
<sequence>MACPPLKTKYASPNVLRTGIAEDKVVVAKDGLTKCLPVMTTLVVSLFSDDIFHPDAVFYPFYIGGFGYLLIMQFKPRSEGSRGPKSSSPVFALARQSSSNPSIKEKKREVRGGKHTTIWLRDGVHRLDFRRSRMNLAMKEEGASEIVDAYSGKRSRLPGFDLILPSSFHPTTRLPETAAAAGRRESISDGVPSDHPHSSDASPPPCFFLRRLYFFCHQAFEVVKARKNVVAREIRITRRRRSYDSSKTRPDFEIVSRGSQLTVAAEVVTGKLVFGKVDLVWKIFSFPVLEM</sequence>
<gene>
    <name evidence="2" type="ORF">LITE_LOCUS43610</name>
</gene>
<evidence type="ECO:0000313" key="3">
    <source>
        <dbReference type="Proteomes" id="UP001154282"/>
    </source>
</evidence>
<feature type="compositionally biased region" description="Polar residues" evidence="1">
    <location>
        <begin position="84"/>
        <end position="102"/>
    </location>
</feature>
<dbReference type="AlphaFoldDB" id="A0AAV0QKC2"/>